<feature type="non-terminal residue" evidence="1">
    <location>
        <position position="169"/>
    </location>
</feature>
<comment type="caution">
    <text evidence="1">The sequence shown here is derived from an EMBL/GenBank/DDBJ whole genome shotgun (WGS) entry which is preliminary data.</text>
</comment>
<gene>
    <name evidence="1" type="ORF">PFISCL1PPCAC_12997</name>
</gene>
<protein>
    <submittedName>
        <fullName evidence="1">Uncharacterized protein</fullName>
    </submittedName>
</protein>
<name>A0AAV5VSZ5_9BILA</name>
<dbReference type="AlphaFoldDB" id="A0AAV5VSZ5"/>
<organism evidence="1 2">
    <name type="scientific">Pristionchus fissidentatus</name>
    <dbReference type="NCBI Taxonomy" id="1538716"/>
    <lineage>
        <taxon>Eukaryota</taxon>
        <taxon>Metazoa</taxon>
        <taxon>Ecdysozoa</taxon>
        <taxon>Nematoda</taxon>
        <taxon>Chromadorea</taxon>
        <taxon>Rhabditida</taxon>
        <taxon>Rhabditina</taxon>
        <taxon>Diplogasteromorpha</taxon>
        <taxon>Diplogasteroidea</taxon>
        <taxon>Neodiplogasteridae</taxon>
        <taxon>Pristionchus</taxon>
    </lineage>
</organism>
<sequence length="169" mass="19520">LSNFRPSSLFANTFNVWRRCGLIGIDDSTCQCLQQRKTHSQSILRDSPQHAAVKKLMMAEMSELPCIEFVNDIKDSPIIQVFQPRLISASNKKRMVNGTTTRGEVEYLRLDLEVVVRRQPFLEFWKMKVRGHLRHDVRRDKYQLIGEIAIIENPVADCTVNGKRIKGVH</sequence>
<evidence type="ECO:0000313" key="2">
    <source>
        <dbReference type="Proteomes" id="UP001432322"/>
    </source>
</evidence>
<accession>A0AAV5VSZ5</accession>
<dbReference type="Proteomes" id="UP001432322">
    <property type="component" value="Unassembled WGS sequence"/>
</dbReference>
<evidence type="ECO:0000313" key="1">
    <source>
        <dbReference type="EMBL" id="GMT21700.1"/>
    </source>
</evidence>
<reference evidence="1" key="1">
    <citation type="submission" date="2023-10" db="EMBL/GenBank/DDBJ databases">
        <title>Genome assembly of Pristionchus species.</title>
        <authorList>
            <person name="Yoshida K."/>
            <person name="Sommer R.J."/>
        </authorList>
    </citation>
    <scope>NUCLEOTIDE SEQUENCE</scope>
    <source>
        <strain evidence="1">RS5133</strain>
    </source>
</reference>
<feature type="non-terminal residue" evidence="1">
    <location>
        <position position="1"/>
    </location>
</feature>
<dbReference type="EMBL" id="BTSY01000004">
    <property type="protein sequence ID" value="GMT21700.1"/>
    <property type="molecule type" value="Genomic_DNA"/>
</dbReference>
<proteinExistence type="predicted"/>
<keyword evidence="2" id="KW-1185">Reference proteome</keyword>